<dbReference type="AlphaFoldDB" id="A0AAV3SZR9"/>
<gene>
    <name evidence="1" type="ORF">GCM10009019_12690</name>
</gene>
<proteinExistence type="predicted"/>
<organism evidence="1 2">
    <name type="scientific">Salarchaeum japonicum</name>
    <dbReference type="NCBI Taxonomy" id="555573"/>
    <lineage>
        <taxon>Archaea</taxon>
        <taxon>Methanobacteriati</taxon>
        <taxon>Methanobacteriota</taxon>
        <taxon>Stenosarchaea group</taxon>
        <taxon>Halobacteria</taxon>
        <taxon>Halobacteriales</taxon>
        <taxon>Halobacteriaceae</taxon>
    </lineage>
</organism>
<reference evidence="1 2" key="1">
    <citation type="journal article" date="2019" name="Int. J. Syst. Evol. Microbiol.">
        <title>The Global Catalogue of Microorganisms (GCM) 10K type strain sequencing project: providing services to taxonomists for standard genome sequencing and annotation.</title>
        <authorList>
            <consortium name="The Broad Institute Genomics Platform"/>
            <consortium name="The Broad Institute Genome Sequencing Center for Infectious Disease"/>
            <person name="Wu L."/>
            <person name="Ma J."/>
        </authorList>
    </citation>
    <scope>NUCLEOTIDE SEQUENCE [LARGE SCALE GENOMIC DNA]</scope>
    <source>
        <strain evidence="1 2">JCM 16327</strain>
    </source>
</reference>
<protein>
    <submittedName>
        <fullName evidence="1">Uncharacterized protein</fullName>
    </submittedName>
</protein>
<comment type="caution">
    <text evidence="1">The sequence shown here is derived from an EMBL/GenBank/DDBJ whole genome shotgun (WGS) entry which is preliminary data.</text>
</comment>
<sequence>MGDLDPAKLREALRAEDEVELPEWTGRVPAELARNLSWRARAWEKSGKDGSFAATARARDAIGITGSERTTKAIAAGNSSQVAFETGITDNDLDTGYVKSLAEFWKVLRYVGRIIVLTGGTNNGKTNVGFLGVDLTDRFVEDLLVVGNVPRDDISARWIDDYQEVESIDELEDVLEAEPERRKLVLVDDASLDHAEGTSNSHQVRERMGEITRLAAKRHAVMLFLAHREDGMGVAKHLREMPDSVQLHCQRVLDEDGHVEEYAAELRSGVGEDAETVRDLGNLPEADTEYHPDAVAHQLFGG</sequence>
<evidence type="ECO:0000313" key="2">
    <source>
        <dbReference type="Proteomes" id="UP001500194"/>
    </source>
</evidence>
<dbReference type="Proteomes" id="UP001500194">
    <property type="component" value="Unassembled WGS sequence"/>
</dbReference>
<accession>A0AAV3SZR9</accession>
<dbReference type="EMBL" id="BAAADU010000002">
    <property type="protein sequence ID" value="GAA0651217.1"/>
    <property type="molecule type" value="Genomic_DNA"/>
</dbReference>
<dbReference type="RefSeq" id="WP_227261040.1">
    <property type="nucleotide sequence ID" value="NZ_BAAADU010000002.1"/>
</dbReference>
<evidence type="ECO:0000313" key="1">
    <source>
        <dbReference type="EMBL" id="GAA0651217.1"/>
    </source>
</evidence>
<dbReference type="GeneID" id="68574062"/>
<name>A0AAV3SZR9_9EURY</name>
<keyword evidence="2" id="KW-1185">Reference proteome</keyword>